<evidence type="ECO:0000313" key="2">
    <source>
        <dbReference type="Proteomes" id="UP000228593"/>
    </source>
</evidence>
<dbReference type="InterPro" id="IPR007446">
    <property type="entry name" value="PilP"/>
</dbReference>
<dbReference type="PROSITE" id="PS51257">
    <property type="entry name" value="PROKAR_LIPOPROTEIN"/>
    <property type="match status" value="1"/>
</dbReference>
<proteinExistence type="predicted"/>
<accession>A0A2G8T000</accession>
<comment type="caution">
    <text evidence="1">The sequence shown here is derived from an EMBL/GenBank/DDBJ whole genome shotgun (WGS) entry which is preliminary data.</text>
</comment>
<dbReference type="PIRSF" id="PIRSF016481">
    <property type="entry name" value="Pilus_assembly_PilP"/>
    <property type="match status" value="1"/>
</dbReference>
<sequence>MTILRSGATALTAILLAGCSASDVKEVQDWMAQVKKDTRVSVVPIAEPKTFIPFAYAAREQIDPFSPNKLLAELARVAEKSDNKFKPDMDRRKEPLENFPLDTFMMVGVIQKAGINYSLLQVDRALHQVRTGQRIGQNYGLVTGVSETAVNIKEVVQDAGGEWVERLSKLELQESKESKK</sequence>
<organism evidence="1 2">
    <name type="scientific">Massilia psychrophila</name>
    <dbReference type="NCBI Taxonomy" id="1603353"/>
    <lineage>
        <taxon>Bacteria</taxon>
        <taxon>Pseudomonadati</taxon>
        <taxon>Pseudomonadota</taxon>
        <taxon>Betaproteobacteria</taxon>
        <taxon>Burkholderiales</taxon>
        <taxon>Oxalobacteraceae</taxon>
        <taxon>Telluria group</taxon>
        <taxon>Massilia</taxon>
    </lineage>
</organism>
<dbReference type="AlphaFoldDB" id="A0A2G8T000"/>
<reference evidence="1 2" key="1">
    <citation type="submission" date="2017-10" db="EMBL/GenBank/DDBJ databases">
        <title>Massilia psychrophilum sp. nov., a novel purple-pigmented bacterium isolated from Tianshan glacier, Xinjiang Municipality, China.</title>
        <authorList>
            <person name="Wang H."/>
        </authorList>
    </citation>
    <scope>NUCLEOTIDE SEQUENCE [LARGE SCALE GENOMIC DNA]</scope>
    <source>
        <strain evidence="1 2">JCM 30813</strain>
    </source>
</reference>
<dbReference type="RefSeq" id="WP_099916700.1">
    <property type="nucleotide sequence ID" value="NZ_BMHS01000019.1"/>
</dbReference>
<dbReference type="Pfam" id="PF04351">
    <property type="entry name" value="PilP"/>
    <property type="match status" value="1"/>
</dbReference>
<gene>
    <name evidence="1" type="ORF">CR103_14530</name>
</gene>
<dbReference type="OrthoDB" id="5296580at2"/>
<dbReference type="Gene3D" id="2.30.30.830">
    <property type="match status" value="1"/>
</dbReference>
<dbReference type="Proteomes" id="UP000228593">
    <property type="component" value="Unassembled WGS sequence"/>
</dbReference>
<keyword evidence="2" id="KW-1185">Reference proteome</keyword>
<name>A0A2G8T000_9BURK</name>
<evidence type="ECO:0000313" key="1">
    <source>
        <dbReference type="EMBL" id="PIL39038.1"/>
    </source>
</evidence>
<protein>
    <submittedName>
        <fullName evidence="1">Pilus assembly protein PilP</fullName>
    </submittedName>
</protein>
<dbReference type="EMBL" id="PDOB01000024">
    <property type="protein sequence ID" value="PIL39038.1"/>
    <property type="molecule type" value="Genomic_DNA"/>
</dbReference>